<dbReference type="RefSeq" id="WP_143126355.1">
    <property type="nucleotide sequence ID" value="NZ_VJMG01000047.1"/>
</dbReference>
<name>A0A549T5F7_9HYPH</name>
<dbReference type="EMBL" id="VJMG01000047">
    <property type="protein sequence ID" value="TRL37106.1"/>
    <property type="molecule type" value="Genomic_DNA"/>
</dbReference>
<evidence type="ECO:0000313" key="2">
    <source>
        <dbReference type="Proteomes" id="UP000316801"/>
    </source>
</evidence>
<gene>
    <name evidence="1" type="ORF">FNA46_16795</name>
</gene>
<dbReference type="InterPro" id="IPR007420">
    <property type="entry name" value="DUF465"/>
</dbReference>
<dbReference type="AlphaFoldDB" id="A0A549T5F7"/>
<keyword evidence="2" id="KW-1185">Reference proteome</keyword>
<accession>A0A549T5F7</accession>
<proteinExistence type="predicted"/>
<reference evidence="1 2" key="1">
    <citation type="submission" date="2019-07" db="EMBL/GenBank/DDBJ databases">
        <title>Ln-dependent methylotrophs.</title>
        <authorList>
            <person name="Tani A."/>
        </authorList>
    </citation>
    <scope>NUCLEOTIDE SEQUENCE [LARGE SCALE GENOMIC DNA]</scope>
    <source>
        <strain evidence="1 2">SM12</strain>
    </source>
</reference>
<dbReference type="Gene3D" id="6.10.280.50">
    <property type="match status" value="1"/>
</dbReference>
<dbReference type="InterPro" id="IPR038444">
    <property type="entry name" value="DUF465_sf"/>
</dbReference>
<protein>
    <submittedName>
        <fullName evidence="1">DUF465 domain-containing protein</fullName>
    </submittedName>
</protein>
<dbReference type="Proteomes" id="UP000316801">
    <property type="component" value="Unassembled WGS sequence"/>
</dbReference>
<comment type="caution">
    <text evidence="1">The sequence shown here is derived from an EMBL/GenBank/DDBJ whole genome shotgun (WGS) entry which is preliminary data.</text>
</comment>
<evidence type="ECO:0000313" key="1">
    <source>
        <dbReference type="EMBL" id="TRL37106.1"/>
    </source>
</evidence>
<sequence length="75" mass="8800">MNPLLKALKARHSVIDDKIDHEQRARRPDGLRIMALKKIRLRIREQIEFLERAGRLGKPLVVVRRRRLNPGFAVP</sequence>
<dbReference type="Pfam" id="PF04325">
    <property type="entry name" value="DUF465"/>
    <property type="match status" value="1"/>
</dbReference>
<organism evidence="1 2">
    <name type="scientific">Rhizobium straminoryzae</name>
    <dbReference type="NCBI Taxonomy" id="1387186"/>
    <lineage>
        <taxon>Bacteria</taxon>
        <taxon>Pseudomonadati</taxon>
        <taxon>Pseudomonadota</taxon>
        <taxon>Alphaproteobacteria</taxon>
        <taxon>Hyphomicrobiales</taxon>
        <taxon>Rhizobiaceae</taxon>
        <taxon>Rhizobium/Agrobacterium group</taxon>
        <taxon>Rhizobium</taxon>
    </lineage>
</organism>